<keyword evidence="2" id="KW-1185">Reference proteome</keyword>
<evidence type="ECO:0000313" key="2">
    <source>
        <dbReference type="Proteomes" id="UP001056460"/>
    </source>
</evidence>
<accession>A0A9E7E1F8</accession>
<name>A0A9E7E1F8_9CAUD</name>
<proteinExistence type="predicted"/>
<evidence type="ECO:0000313" key="1">
    <source>
        <dbReference type="EMBL" id="URA07129.1"/>
    </source>
</evidence>
<protein>
    <submittedName>
        <fullName evidence="1">DNA binding protein</fullName>
    </submittedName>
</protein>
<dbReference type="EMBL" id="ON189047">
    <property type="protein sequence ID" value="URA07129.1"/>
    <property type="molecule type" value="Genomic_DNA"/>
</dbReference>
<gene>
    <name evidence="1" type="ORF">Mallos_BL60021</name>
</gene>
<sequence length="315" mass="34669">MAFVQTKGRYHSLTLSTVNLRCYMNLKQRTESRGWSMAGCSPVTGAPRNCSRWTPREETDLTTAFNHGLSLSRLCELFGRTRDGILCRLDELGLAEYSEASGRPVPNSRRLASPEDNVAFDFHLIELRARVEPVSPLPQHVNCRSSLKPVTTEVSTVKLTANKLMLLLSVYRGTYASDTKGGTHHADLCHLQVNDLIKAEGDDFVCSAEGEKLVKHLLDKTDLGPQTSTQYTERGTDVLSDGAFYMVANGDVSRAGSNGLGQPSLKYAPKVVQPTQPAAEKEAQRLAKVHPEQKFFVLKAVSVHQVTTPVVSTRL</sequence>
<reference evidence="1" key="1">
    <citation type="journal article" date="2022" name="Viruses">
        <title>Isolation of novel Xanthomonas phages for the plant pathogens X. translucens and X. campestris.</title>
        <authorList>
            <person name="Erdrich S.H."/>
            <person name="Sharma V."/>
            <person name="Schurr U."/>
            <person name="Arsova B."/>
            <person name="Frunzke J."/>
        </authorList>
    </citation>
    <scope>NUCLEOTIDE SEQUENCE</scope>
</reference>
<organism evidence="1 2">
    <name type="scientific">Xanthomonas phage Mallos</name>
    <dbReference type="NCBI Taxonomy" id="2939131"/>
    <lineage>
        <taxon>Viruses</taxon>
        <taxon>Duplodnaviria</taxon>
        <taxon>Heunggongvirae</taxon>
        <taxon>Uroviricota</taxon>
        <taxon>Caudoviricetes</taxon>
        <taxon>Mesyanzhinovviridae</taxon>
        <taxon>Bradleyvirinae</taxon>
        <taxon>Mallosvirus</taxon>
        <taxon>Mallosvirus mallos</taxon>
    </lineage>
</organism>
<dbReference type="Proteomes" id="UP001056460">
    <property type="component" value="Segment"/>
</dbReference>